<evidence type="ECO:0000313" key="1">
    <source>
        <dbReference type="EMBL" id="KAG6435641.1"/>
    </source>
</evidence>
<evidence type="ECO:0000313" key="2">
    <source>
        <dbReference type="Proteomes" id="UP000298416"/>
    </source>
</evidence>
<protein>
    <submittedName>
        <fullName evidence="1">Uncharacterized protein</fullName>
    </submittedName>
</protein>
<organism evidence="1">
    <name type="scientific">Salvia splendens</name>
    <name type="common">Scarlet sage</name>
    <dbReference type="NCBI Taxonomy" id="180675"/>
    <lineage>
        <taxon>Eukaryota</taxon>
        <taxon>Viridiplantae</taxon>
        <taxon>Streptophyta</taxon>
        <taxon>Embryophyta</taxon>
        <taxon>Tracheophyta</taxon>
        <taxon>Spermatophyta</taxon>
        <taxon>Magnoliopsida</taxon>
        <taxon>eudicotyledons</taxon>
        <taxon>Gunneridae</taxon>
        <taxon>Pentapetalae</taxon>
        <taxon>asterids</taxon>
        <taxon>lamiids</taxon>
        <taxon>Lamiales</taxon>
        <taxon>Lamiaceae</taxon>
        <taxon>Nepetoideae</taxon>
        <taxon>Mentheae</taxon>
        <taxon>Salviinae</taxon>
        <taxon>Salvia</taxon>
        <taxon>Salvia subgen. Calosphace</taxon>
        <taxon>core Calosphace</taxon>
    </lineage>
</organism>
<dbReference type="PANTHER" id="PTHR33144">
    <property type="entry name" value="OS10G0409366 PROTEIN-RELATED"/>
    <property type="match status" value="1"/>
</dbReference>
<dbReference type="PANTHER" id="PTHR33144:SF48">
    <property type="entry name" value="PLANT TRANSPOSASE (PTTA_EN_SPM FAMILY)"/>
    <property type="match status" value="1"/>
</dbReference>
<accession>A0A8X9ACJ4</accession>
<dbReference type="AlphaFoldDB" id="A0A8X9ACJ4"/>
<gene>
    <name evidence="1" type="ORF">SASPL_100515</name>
</gene>
<proteinExistence type="predicted"/>
<dbReference type="Proteomes" id="UP000298416">
    <property type="component" value="Unassembled WGS sequence"/>
</dbReference>
<dbReference type="EMBL" id="PNBA02000001">
    <property type="protein sequence ID" value="KAG6435641.1"/>
    <property type="molecule type" value="Genomic_DNA"/>
</dbReference>
<comment type="caution">
    <text evidence="1">The sequence shown here is derived from an EMBL/GenBank/DDBJ whole genome shotgun (WGS) entry which is preliminary data.</text>
</comment>
<reference evidence="1" key="2">
    <citation type="submission" date="2020-08" db="EMBL/GenBank/DDBJ databases">
        <title>Plant Genome Project.</title>
        <authorList>
            <person name="Zhang R.-G."/>
        </authorList>
    </citation>
    <scope>NUCLEOTIDE SEQUENCE</scope>
    <source>
        <strain evidence="1">Huo1</strain>
        <tissue evidence="1">Leaf</tissue>
    </source>
</reference>
<sequence>MALHKRCQHIYPIITSMFHGIYNMALFFVLKGSASGHETIGKESRGPTYMSDIWGRPPNLPLISVEYNEFGQPIGGEKSKLCHFLGSIARNGRYCPIDVNNWRAMPKGKKDDMLEFVKARFTIPIIAEKWVVASIGVKWRSWKHYLKTRYWADVPIEHLIHERDDRVLEDQWINCLTYWITEKAKVYSSFSLCNDISFKL</sequence>
<name>A0A8X9ACJ4_SALSN</name>
<reference evidence="1" key="1">
    <citation type="submission" date="2018-01" db="EMBL/GenBank/DDBJ databases">
        <authorList>
            <person name="Mao J.F."/>
        </authorList>
    </citation>
    <scope>NUCLEOTIDE SEQUENCE</scope>
    <source>
        <strain evidence="1">Huo1</strain>
        <tissue evidence="1">Leaf</tissue>
    </source>
</reference>
<keyword evidence="2" id="KW-1185">Reference proteome</keyword>